<evidence type="ECO:0000313" key="6">
    <source>
        <dbReference type="EMBL" id="CAL4145189.1"/>
    </source>
</evidence>
<dbReference type="GO" id="GO:0006508">
    <property type="term" value="P:proteolysis"/>
    <property type="evidence" value="ECO:0007669"/>
    <property type="project" value="UniProtKB-KW"/>
</dbReference>
<dbReference type="EMBL" id="CAXKWB010034674">
    <property type="protein sequence ID" value="CAL4145189.1"/>
    <property type="molecule type" value="Genomic_DNA"/>
</dbReference>
<keyword evidence="3" id="KW-0645">Protease</keyword>
<keyword evidence="1" id="KW-1015">Disulfide bond</keyword>
<comment type="similarity">
    <text evidence="2">Belongs to the peptidase S1 family. CLIP subfamily.</text>
</comment>
<dbReference type="PRINTS" id="PR00722">
    <property type="entry name" value="CHYMOTRYPSIN"/>
</dbReference>
<sequence length="339" mass="37668">GNCRPLSECLRLQVQASMFSRNPSQKMLRDNRCRSSRRSPLYCCLPRTSLSPRPDHVAFPDEKLGNVVFPDEMPRKDVTTSYSQCGRSPAKFGTRNTAQTTKPGDFPWLAAVGRLRSHQFKSICGGTLITDRHVLSAAHCFLDSPIVWNPPTHVRLGEHNLLSDGDGAQDYQIIDERTKDYDQVTTSNDIILLKLGRTVIFNGRISPACLPFRLSEGEYIHNHLTTVGWGLSTESNQRSLVPLQEHPQHVLLGECQQKYRKYTSGRQITDKNICAGRGGADSCKGDSGGPLNFQSRSGRKAVYVVGIVSFGPSMCGNSKLPGVYTNVASYEHWIRSNLT</sequence>
<accession>A0AAV2RYR7</accession>
<dbReference type="SMART" id="SM00020">
    <property type="entry name" value="Tryp_SPc"/>
    <property type="match status" value="1"/>
</dbReference>
<dbReference type="Pfam" id="PF00089">
    <property type="entry name" value="Trypsin"/>
    <property type="match status" value="1"/>
</dbReference>
<evidence type="ECO:0000313" key="7">
    <source>
        <dbReference type="Proteomes" id="UP001497623"/>
    </source>
</evidence>
<dbReference type="InterPro" id="IPR018114">
    <property type="entry name" value="TRYPSIN_HIS"/>
</dbReference>
<dbReference type="InterPro" id="IPR043504">
    <property type="entry name" value="Peptidase_S1_PA_chymotrypsin"/>
</dbReference>
<keyword evidence="3" id="KW-0720">Serine protease</keyword>
<evidence type="ECO:0000259" key="5">
    <source>
        <dbReference type="PROSITE" id="PS50240"/>
    </source>
</evidence>
<evidence type="ECO:0000256" key="2">
    <source>
        <dbReference type="ARBA" id="ARBA00024195"/>
    </source>
</evidence>
<feature type="non-terminal residue" evidence="6">
    <location>
        <position position="1"/>
    </location>
</feature>
<dbReference type="PROSITE" id="PS00134">
    <property type="entry name" value="TRYPSIN_HIS"/>
    <property type="match status" value="1"/>
</dbReference>
<protein>
    <recommendedName>
        <fullName evidence="5">Peptidase S1 domain-containing protein</fullName>
    </recommendedName>
</protein>
<dbReference type="AlphaFoldDB" id="A0AAV2RYR7"/>
<dbReference type="CDD" id="cd00190">
    <property type="entry name" value="Tryp_SPc"/>
    <property type="match status" value="1"/>
</dbReference>
<keyword evidence="7" id="KW-1185">Reference proteome</keyword>
<dbReference type="InterPro" id="IPR001254">
    <property type="entry name" value="Trypsin_dom"/>
</dbReference>
<evidence type="ECO:0000256" key="1">
    <source>
        <dbReference type="ARBA" id="ARBA00023157"/>
    </source>
</evidence>
<evidence type="ECO:0000256" key="3">
    <source>
        <dbReference type="RuleBase" id="RU363034"/>
    </source>
</evidence>
<organism evidence="6 7">
    <name type="scientific">Meganyctiphanes norvegica</name>
    <name type="common">Northern krill</name>
    <name type="synonym">Thysanopoda norvegica</name>
    <dbReference type="NCBI Taxonomy" id="48144"/>
    <lineage>
        <taxon>Eukaryota</taxon>
        <taxon>Metazoa</taxon>
        <taxon>Ecdysozoa</taxon>
        <taxon>Arthropoda</taxon>
        <taxon>Crustacea</taxon>
        <taxon>Multicrustacea</taxon>
        <taxon>Malacostraca</taxon>
        <taxon>Eumalacostraca</taxon>
        <taxon>Eucarida</taxon>
        <taxon>Euphausiacea</taxon>
        <taxon>Euphausiidae</taxon>
        <taxon>Meganyctiphanes</taxon>
    </lineage>
</organism>
<dbReference type="Proteomes" id="UP001497623">
    <property type="component" value="Unassembled WGS sequence"/>
</dbReference>
<proteinExistence type="inferred from homology"/>
<reference evidence="6 7" key="1">
    <citation type="submission" date="2024-05" db="EMBL/GenBank/DDBJ databases">
        <authorList>
            <person name="Wallberg A."/>
        </authorList>
    </citation>
    <scope>NUCLEOTIDE SEQUENCE [LARGE SCALE GENOMIC DNA]</scope>
</reference>
<comment type="caution">
    <text evidence="6">The sequence shown here is derived from an EMBL/GenBank/DDBJ whole genome shotgun (WGS) entry which is preliminary data.</text>
</comment>
<dbReference type="SUPFAM" id="SSF50494">
    <property type="entry name" value="Trypsin-like serine proteases"/>
    <property type="match status" value="1"/>
</dbReference>
<evidence type="ECO:0000256" key="4">
    <source>
        <dbReference type="SAM" id="MobiDB-lite"/>
    </source>
</evidence>
<dbReference type="PROSITE" id="PS00135">
    <property type="entry name" value="TRYPSIN_SER"/>
    <property type="match status" value="1"/>
</dbReference>
<dbReference type="PROSITE" id="PS50240">
    <property type="entry name" value="TRYPSIN_DOM"/>
    <property type="match status" value="1"/>
</dbReference>
<dbReference type="InterPro" id="IPR033116">
    <property type="entry name" value="TRYPSIN_SER"/>
</dbReference>
<dbReference type="Gene3D" id="2.40.10.10">
    <property type="entry name" value="Trypsin-like serine proteases"/>
    <property type="match status" value="2"/>
</dbReference>
<name>A0AAV2RYR7_MEGNR</name>
<keyword evidence="3" id="KW-0378">Hydrolase</keyword>
<dbReference type="InterPro" id="IPR009003">
    <property type="entry name" value="Peptidase_S1_PA"/>
</dbReference>
<dbReference type="InterPro" id="IPR001314">
    <property type="entry name" value="Peptidase_S1A"/>
</dbReference>
<feature type="region of interest" description="Disordered" evidence="4">
    <location>
        <begin position="79"/>
        <end position="98"/>
    </location>
</feature>
<dbReference type="InterPro" id="IPR051487">
    <property type="entry name" value="Ser/Thr_Proteases_Immune/Dev"/>
</dbReference>
<dbReference type="GO" id="GO:0004252">
    <property type="term" value="F:serine-type endopeptidase activity"/>
    <property type="evidence" value="ECO:0007669"/>
    <property type="project" value="InterPro"/>
</dbReference>
<feature type="domain" description="Peptidase S1" evidence="5">
    <location>
        <begin position="91"/>
        <end position="339"/>
    </location>
</feature>
<gene>
    <name evidence="6" type="ORF">MNOR_LOCUS29623</name>
</gene>
<dbReference type="PANTHER" id="PTHR24256">
    <property type="entry name" value="TRYPTASE-RELATED"/>
    <property type="match status" value="1"/>
</dbReference>